<keyword evidence="3" id="KW-1185">Reference proteome</keyword>
<dbReference type="Proteomes" id="UP000515275">
    <property type="component" value="Chromosome"/>
</dbReference>
<evidence type="ECO:0000313" key="2">
    <source>
        <dbReference type="EMBL" id="QNH95335.1"/>
    </source>
</evidence>
<dbReference type="EMBL" id="CP046883">
    <property type="protein sequence ID" value="QNH95335.1"/>
    <property type="molecule type" value="Genomic_DNA"/>
</dbReference>
<gene>
    <name evidence="2" type="ORF">GP473_00200</name>
</gene>
<evidence type="ECO:0000256" key="1">
    <source>
        <dbReference type="SAM" id="MobiDB-lite"/>
    </source>
</evidence>
<proteinExistence type="predicted"/>
<evidence type="ECO:0008006" key="4">
    <source>
        <dbReference type="Google" id="ProtNLM"/>
    </source>
</evidence>
<accession>A0A7G7YLG5</accession>
<feature type="region of interest" description="Disordered" evidence="1">
    <location>
        <begin position="35"/>
        <end position="57"/>
    </location>
</feature>
<organism evidence="2 3">
    <name type="scientific">Corynebacterium anserum</name>
    <dbReference type="NCBI Taxonomy" id="2684406"/>
    <lineage>
        <taxon>Bacteria</taxon>
        <taxon>Bacillati</taxon>
        <taxon>Actinomycetota</taxon>
        <taxon>Actinomycetes</taxon>
        <taxon>Mycobacteriales</taxon>
        <taxon>Corynebacteriaceae</taxon>
        <taxon>Corynebacterium</taxon>
    </lineage>
</organism>
<dbReference type="AlphaFoldDB" id="A0A7G7YLG5"/>
<dbReference type="KEGG" id="cans:GP473_00200"/>
<name>A0A7G7YLG5_9CORY</name>
<protein>
    <recommendedName>
        <fullName evidence="4">Secreted protein</fullName>
    </recommendedName>
</protein>
<dbReference type="RefSeq" id="WP_186276920.1">
    <property type="nucleotide sequence ID" value="NZ_CP046883.1"/>
</dbReference>
<feature type="compositionally biased region" description="Polar residues" evidence="1">
    <location>
        <begin position="43"/>
        <end position="57"/>
    </location>
</feature>
<reference evidence="2 3" key="1">
    <citation type="submission" date="2019-12" db="EMBL/GenBank/DDBJ databases">
        <title>Corynebacterium sp. nov., isolated from feces of the Anser Albifrons in China.</title>
        <authorList>
            <person name="Liu Q."/>
        </authorList>
    </citation>
    <scope>NUCLEOTIDE SEQUENCE [LARGE SCALE GENOMIC DNA]</scope>
    <source>
        <strain evidence="2 3">23H37-10</strain>
    </source>
</reference>
<sequence>MSKTNTRIATTFTGVGLATAAAILGVTIMTNAQVEDPAHSPQAEPSNTAKTSSDVNHSSTVKVAVDGLVKPNSELTVYSPCHQGDLRAQITSSFGVEGKMGPAADLPALVGSITLPNQIHPAKEGKPNTITVTCISGESGTVTLNGYNEHGAGDQELLDLAAKK</sequence>
<evidence type="ECO:0000313" key="3">
    <source>
        <dbReference type="Proteomes" id="UP000515275"/>
    </source>
</evidence>